<reference evidence="7 8" key="1">
    <citation type="journal article" date="2013" name="BMC Genomics">
        <title>Genomics-driven discovery of the pneumocandin biosynthetic gene cluster in the fungus Glarea lozoyensis.</title>
        <authorList>
            <person name="Chen L."/>
            <person name="Yue Q."/>
            <person name="Zhang X."/>
            <person name="Xiang M."/>
            <person name="Wang C."/>
            <person name="Li S."/>
            <person name="Che Y."/>
            <person name="Ortiz-Lopez F.J."/>
            <person name="Bills G.F."/>
            <person name="Liu X."/>
            <person name="An Z."/>
        </authorList>
    </citation>
    <scope>NUCLEOTIDE SEQUENCE [LARGE SCALE GENOMIC DNA]</scope>
    <source>
        <strain evidence="8">ATCC 20868 / MF5171</strain>
    </source>
</reference>
<dbReference type="InterPro" id="IPR001849">
    <property type="entry name" value="PH_domain"/>
</dbReference>
<feature type="compositionally biased region" description="Polar residues" evidence="3">
    <location>
        <begin position="424"/>
        <end position="435"/>
    </location>
</feature>
<feature type="domain" description="DH" evidence="5">
    <location>
        <begin position="973"/>
        <end position="1165"/>
    </location>
</feature>
<dbReference type="SMART" id="SM00233">
    <property type="entry name" value="PH"/>
    <property type="match status" value="1"/>
</dbReference>
<dbReference type="InterPro" id="IPR011993">
    <property type="entry name" value="PH-like_dom_sf"/>
</dbReference>
<sequence length="1796" mass="197283">MSFRQNGQRRYGHVPPAQYGTPGSHDQASSHSGLHRQSSFDNGDDAPYLEQGNNRYAPPQPPGRMAMPQEEHYLTSPTSSAQSPHSPGRSSIGSTSPALSGYQHQYQPFAGNAASPGLPQAPYNPQHFARTNSQSVQYRPQPAYNNTSPATPSLGHTPYNPAAYQPPVQPPVRHTTVSGYNSYAPSYGQPPVSMPQVPQSPNMQWSPQQQYVAPPAHQQPHAVYDSPHTHPYASQNPAASSQHSYNPPVAPYPSNGGVYNQTDYRTSSSSQAQYPEYSAYTSPVTLPTYPNQDHESASYATRTRSSASHSTRASASSPTGTGLQRHPTFRPLPNAPAEAVGDNDDWGLGIQGQEEEDLSQEQLFADIGDALKDQSQSQRMRPPATGQYNGDLLDNEIQNLNRYDSRASTIGSGPHGGVERYASTASTLNPNNHRSTYGEYPDDDDDENDTGAEIDSDAEAAAGIEAMRLADELDAQQGVAGGAGALSFAAYDNQSSQHTHFQDESSDSDYKNMDLGLAGGGYGGAHLSYGGELGGLNTGHSSEMEDQSRPLPTPHQLGRSESYSHTPAPGLGGMTDYAIPGEGAIHPFPAFEAARVDTSGTGGLQRPSSHPRGHRLSFDEGDERSLASRASDSRPGGLSGSDSPTREDMPELFYHPGIGGGSSNKNRPLPSVPPLSENTTPQLMAAGSYRNAQPAYSHSYSSSVEGTRPMYAPNDAYNPQSMLSPAGQHVPRSTSLSSHSSTPHAVPPVRSKTDAEERQAKQKAARMGLRSASGLDGYDVGTPQSSITLDLPALPAGRRKKFGLSKLSSADFKKCEEPWALSGLADWIREMTGGDSGEGESDLRQKAIEEALVSLFTHKVPTMNTADAETLSARVVKTMLEAGILVPEEEWVKLGQGEVSGVLWQLTGSGCYAPKLHEHEAPGRCYSHHCTRTLKKINLQAQVLEPARKTEDWVTFFKLTKEQLDGASRKEIERQNNLHEIVMSEDLFMDQINVLRVLYRDDLSSWQPPIIAKAKLNKFISNVFGKVEGIKEVNENYLLAQLKYRQKEQGPWVIGFSDIFREWIRKARTAYIEYAASFPYATHLVRREADKNLLFRQFLDQARDNKLSGRLDWNTYLKAPITRLQRYTLLLGTVLKNMTQDTEEKATLAMAIEEIKAVTLECDAKVDEQSKKVEMIDLQSKLFLRPGMERVELNLDHLGRELIFKGELQRAGANRFTWLETHCILFDHYLVLAKLLNQRDKTTGKQKDVYDVSKLPIPMQLLVLESTSDDPVVKNLRGVGAVTTTAKLGQGGSDLRLNRSGTSNGVNPLEHTNSNQSITTMNSVTKVPTGASETDAKSMFPFRVKHLGKTEVYTLYAPTAQNRQDWCEKILEAKTRHAASLFEQNAEPFRLRVMADTAFGNDILSSAAQRNVVSVKGTPLERSIREMERIYGAGPRPGPVCRAQVNCATAFNCFGKAMIAIGTDYGVYTSEANNPRGWTRSIQISKVTQIAVLEEFSLCLIIADKSLIAYHLDVIVPVSNFPGPHADSARKAPQKLSGTRDVSFFATARMKERTLVFYKKKESLHSTFKVLEPVFQKSTEKKSRLFGSLKKGGSTEFFREYDEFYIPTECFTINLFHSYIAISTQKGFELMTLDKKVPMSIPDTKNPAIGNIAARLRDQKPLGMFRLSDSEFLLCYEECGVYVDKHGEVSRSVIMEFVGRAQKAAMYGAYLVLFDADFVEVRNAENGRLRQVIAGRDVRCLDYGINPLGAGAANSQMAGFGGATAEKRTLKLAMAHPEVSTNQIVLEMVLNEGHSE</sequence>
<feature type="compositionally biased region" description="Polar residues" evidence="3">
    <location>
        <begin position="139"/>
        <end position="151"/>
    </location>
</feature>
<feature type="compositionally biased region" description="Polar residues" evidence="3">
    <location>
        <begin position="175"/>
        <end position="184"/>
    </location>
</feature>
<proteinExistence type="predicted"/>
<feature type="compositionally biased region" description="Polar residues" evidence="3">
    <location>
        <begin position="202"/>
        <end position="211"/>
    </location>
</feature>
<dbReference type="InterPro" id="IPR057283">
    <property type="entry name" value="RGF3_WH"/>
</dbReference>
<feature type="compositionally biased region" description="Polar residues" evidence="3">
    <location>
        <begin position="232"/>
        <end position="245"/>
    </location>
</feature>
<evidence type="ECO:0000313" key="7">
    <source>
        <dbReference type="EMBL" id="EPE29440.1"/>
    </source>
</evidence>
<dbReference type="SMART" id="SM00036">
    <property type="entry name" value="CNH"/>
    <property type="match status" value="1"/>
</dbReference>
<feature type="compositionally biased region" description="Low complexity" evidence="3">
    <location>
        <begin position="733"/>
        <end position="742"/>
    </location>
</feature>
<dbReference type="InterPro" id="IPR041675">
    <property type="entry name" value="PH_5"/>
</dbReference>
<accession>S3CUW9</accession>
<dbReference type="RefSeq" id="XP_008083549.1">
    <property type="nucleotide sequence ID" value="XM_008085358.1"/>
</dbReference>
<feature type="domain" description="PH" evidence="4">
    <location>
        <begin position="1201"/>
        <end position="1375"/>
    </location>
</feature>
<feature type="compositionally biased region" description="Acidic residues" evidence="3">
    <location>
        <begin position="440"/>
        <end position="452"/>
    </location>
</feature>
<evidence type="ECO:0000259" key="4">
    <source>
        <dbReference type="PROSITE" id="PS50003"/>
    </source>
</evidence>
<feature type="compositionally biased region" description="Low complexity" evidence="3">
    <location>
        <begin position="189"/>
        <end position="201"/>
    </location>
</feature>
<dbReference type="PROSITE" id="PS50003">
    <property type="entry name" value="PH_DOMAIN"/>
    <property type="match status" value="1"/>
</dbReference>
<dbReference type="InterPro" id="IPR001180">
    <property type="entry name" value="CNH_dom"/>
</dbReference>
<dbReference type="Pfam" id="PF23582">
    <property type="entry name" value="WHD_RGF3"/>
    <property type="match status" value="1"/>
</dbReference>
<evidence type="ECO:0000259" key="6">
    <source>
        <dbReference type="PROSITE" id="PS50219"/>
    </source>
</evidence>
<dbReference type="Pfam" id="PF15405">
    <property type="entry name" value="PH_5"/>
    <property type="match status" value="1"/>
</dbReference>
<feature type="compositionally biased region" description="Polar residues" evidence="3">
    <location>
        <begin position="257"/>
        <end position="291"/>
    </location>
</feature>
<dbReference type="OMA" id="DMFYHPG"/>
<dbReference type="Gene3D" id="1.20.900.10">
    <property type="entry name" value="Dbl homology (DH) domain"/>
    <property type="match status" value="1"/>
</dbReference>
<dbReference type="HOGENOM" id="CLU_001083_2_0_1"/>
<dbReference type="InterPro" id="IPR052233">
    <property type="entry name" value="Rho-type_GEFs"/>
</dbReference>
<evidence type="ECO:0000313" key="8">
    <source>
        <dbReference type="Proteomes" id="UP000016922"/>
    </source>
</evidence>
<dbReference type="SUPFAM" id="SSF48065">
    <property type="entry name" value="DBL homology domain (DH-domain)"/>
    <property type="match status" value="1"/>
</dbReference>
<evidence type="ECO:0000259" key="5">
    <source>
        <dbReference type="PROSITE" id="PS50010"/>
    </source>
</evidence>
<dbReference type="PROSITE" id="PS50010">
    <property type="entry name" value="DH_2"/>
    <property type="match status" value="1"/>
</dbReference>
<evidence type="ECO:0000256" key="1">
    <source>
        <dbReference type="ARBA" id="ARBA00022553"/>
    </source>
</evidence>
<dbReference type="eggNOG" id="KOG4305">
    <property type="taxonomic scope" value="Eukaryota"/>
</dbReference>
<dbReference type="GeneID" id="19459658"/>
<dbReference type="PANTHER" id="PTHR46572">
    <property type="entry name" value="RHO1 GDP-GTP EXCHANGE PROTEIN 1-RELATED"/>
    <property type="match status" value="1"/>
</dbReference>
<dbReference type="EMBL" id="KE145367">
    <property type="protein sequence ID" value="EPE29440.1"/>
    <property type="molecule type" value="Genomic_DNA"/>
</dbReference>
<evidence type="ECO:0000256" key="2">
    <source>
        <dbReference type="ARBA" id="ARBA00022658"/>
    </source>
</evidence>
<feature type="region of interest" description="Disordered" evidence="3">
    <location>
        <begin position="598"/>
        <end position="680"/>
    </location>
</feature>
<name>S3CUW9_GLAL2</name>
<feature type="region of interest" description="Disordered" evidence="3">
    <location>
        <begin position="108"/>
        <end position="127"/>
    </location>
</feature>
<feature type="region of interest" description="Disordered" evidence="3">
    <location>
        <begin position="424"/>
        <end position="452"/>
    </location>
</feature>
<feature type="region of interest" description="Disordered" evidence="3">
    <location>
        <begin position="1"/>
        <end position="102"/>
    </location>
</feature>
<dbReference type="Pfam" id="PF00780">
    <property type="entry name" value="CNH"/>
    <property type="match status" value="1"/>
</dbReference>
<feature type="compositionally biased region" description="Polar residues" evidence="3">
    <location>
        <begin position="75"/>
        <end position="102"/>
    </location>
</feature>
<dbReference type="InterPro" id="IPR035899">
    <property type="entry name" value="DBL_dom_sf"/>
</dbReference>
<feature type="domain" description="CNH" evidence="6">
    <location>
        <begin position="1442"/>
        <end position="1748"/>
    </location>
</feature>
<keyword evidence="2" id="KW-0344">Guanine-nucleotide releasing factor</keyword>
<dbReference type="KEGG" id="glz:GLAREA_00600"/>
<dbReference type="Proteomes" id="UP000016922">
    <property type="component" value="Unassembled WGS sequence"/>
</dbReference>
<evidence type="ECO:0000256" key="3">
    <source>
        <dbReference type="SAM" id="MobiDB-lite"/>
    </source>
</evidence>
<dbReference type="SUPFAM" id="SSF50729">
    <property type="entry name" value="PH domain-like"/>
    <property type="match status" value="1"/>
</dbReference>
<feature type="region of interest" description="Disordered" evidence="3">
    <location>
        <begin position="699"/>
        <end position="790"/>
    </location>
</feature>
<feature type="compositionally biased region" description="Polar residues" evidence="3">
    <location>
        <begin position="1299"/>
        <end position="1315"/>
    </location>
</feature>
<dbReference type="STRING" id="1116229.S3CUW9"/>
<feature type="region of interest" description="Disordered" evidence="3">
    <location>
        <begin position="372"/>
        <end position="391"/>
    </location>
</feature>
<feature type="compositionally biased region" description="Polar residues" evidence="3">
    <location>
        <begin position="24"/>
        <end position="41"/>
    </location>
</feature>
<dbReference type="PROSITE" id="PS50219">
    <property type="entry name" value="CNH"/>
    <property type="match status" value="1"/>
</dbReference>
<feature type="region of interest" description="Disordered" evidence="3">
    <location>
        <begin position="1290"/>
        <end position="1315"/>
    </location>
</feature>
<gene>
    <name evidence="7" type="ORF">GLAREA_00600</name>
</gene>
<dbReference type="OrthoDB" id="660555at2759"/>
<dbReference type="Gene3D" id="2.30.29.30">
    <property type="entry name" value="Pleckstrin-homology domain (PH domain)/Phosphotyrosine-binding domain (PTB)"/>
    <property type="match status" value="1"/>
</dbReference>
<dbReference type="PANTHER" id="PTHR46572:SF1">
    <property type="entry name" value="RHO1 GUANINE NUCLEOTIDE EXCHANGE FACTOR TUS1"/>
    <property type="match status" value="1"/>
</dbReference>
<dbReference type="SMART" id="SM00325">
    <property type="entry name" value="RhoGEF"/>
    <property type="match status" value="1"/>
</dbReference>
<feature type="compositionally biased region" description="Basic and acidic residues" evidence="3">
    <location>
        <begin position="751"/>
        <end position="760"/>
    </location>
</feature>
<protein>
    <submittedName>
        <fullName evidence="7">DBL homology (DH-domain)</fullName>
    </submittedName>
</protein>
<feature type="compositionally biased region" description="Low complexity" evidence="3">
    <location>
        <begin position="297"/>
        <end position="317"/>
    </location>
</feature>
<keyword evidence="8" id="KW-1185">Reference proteome</keyword>
<dbReference type="GO" id="GO:0005085">
    <property type="term" value="F:guanyl-nucleotide exchange factor activity"/>
    <property type="evidence" value="ECO:0007669"/>
    <property type="project" value="UniProtKB-KW"/>
</dbReference>
<dbReference type="InterPro" id="IPR000219">
    <property type="entry name" value="DH_dom"/>
</dbReference>
<feature type="region of interest" description="Disordered" evidence="3">
    <location>
        <begin position="534"/>
        <end position="578"/>
    </location>
</feature>
<keyword evidence="1" id="KW-0597">Phosphoprotein</keyword>
<feature type="region of interest" description="Disordered" evidence="3">
    <location>
        <begin position="139"/>
        <end position="349"/>
    </location>
</feature>
<dbReference type="Pfam" id="PF00621">
    <property type="entry name" value="RhoGEF"/>
    <property type="match status" value="1"/>
</dbReference>
<organism evidence="7 8">
    <name type="scientific">Glarea lozoyensis (strain ATCC 20868 / MF5171)</name>
    <dbReference type="NCBI Taxonomy" id="1116229"/>
    <lineage>
        <taxon>Eukaryota</taxon>
        <taxon>Fungi</taxon>
        <taxon>Dikarya</taxon>
        <taxon>Ascomycota</taxon>
        <taxon>Pezizomycotina</taxon>
        <taxon>Leotiomycetes</taxon>
        <taxon>Helotiales</taxon>
        <taxon>Helotiaceae</taxon>
        <taxon>Glarea</taxon>
    </lineage>
</organism>